<evidence type="ECO:0000313" key="4">
    <source>
        <dbReference type="Proteomes" id="UP000078046"/>
    </source>
</evidence>
<dbReference type="EMBL" id="LWCA01000801">
    <property type="protein sequence ID" value="OAF66888.1"/>
    <property type="molecule type" value="Genomic_DNA"/>
</dbReference>
<dbReference type="Pfam" id="PF07962">
    <property type="entry name" value="Swi3"/>
    <property type="match status" value="1"/>
</dbReference>
<dbReference type="AlphaFoldDB" id="A0A177AY13"/>
<name>A0A177AY13_9BILA</name>
<sequence>MKKIVEEKIPFNPQKKRKIVSLTVDRLLSNNGLRVLQTRSKILKHNVNVKDKFILNIEKFIKELELWSYACCQNVKFVDFIDKCESFSGNHQIQLFLDSLENQLTNENTTDFKEINELPKYNSENDNNNDHQDGYNKNKDDGNESDAFYNFEDSDRET</sequence>
<feature type="region of interest" description="Disordered" evidence="1">
    <location>
        <begin position="119"/>
        <end position="158"/>
    </location>
</feature>
<dbReference type="GO" id="GO:0005634">
    <property type="term" value="C:nucleus"/>
    <property type="evidence" value="ECO:0007669"/>
    <property type="project" value="InterPro"/>
</dbReference>
<reference evidence="3 4" key="1">
    <citation type="submission" date="2016-04" db="EMBL/GenBank/DDBJ databases">
        <title>The genome of Intoshia linei affirms orthonectids as highly simplified spiralians.</title>
        <authorList>
            <person name="Mikhailov K.V."/>
            <person name="Slusarev G.S."/>
            <person name="Nikitin M.A."/>
            <person name="Logacheva M.D."/>
            <person name="Penin A."/>
            <person name="Aleoshin V."/>
            <person name="Panchin Y.V."/>
        </authorList>
    </citation>
    <scope>NUCLEOTIDE SEQUENCE [LARGE SCALE GENOMIC DNA]</scope>
    <source>
        <strain evidence="3">Intl2013</strain>
        <tissue evidence="3">Whole animal</tissue>
    </source>
</reference>
<accession>A0A177AY13</accession>
<dbReference type="GO" id="GO:0031297">
    <property type="term" value="P:replication fork processing"/>
    <property type="evidence" value="ECO:0007669"/>
    <property type="project" value="InterPro"/>
</dbReference>
<feature type="compositionally biased region" description="Basic and acidic residues" evidence="1">
    <location>
        <begin position="128"/>
        <end position="142"/>
    </location>
</feature>
<proteinExistence type="predicted"/>
<dbReference type="GO" id="GO:0006974">
    <property type="term" value="P:DNA damage response"/>
    <property type="evidence" value="ECO:0007669"/>
    <property type="project" value="InterPro"/>
</dbReference>
<comment type="caution">
    <text evidence="3">The sequence shown here is derived from an EMBL/GenBank/DDBJ whole genome shotgun (WGS) entry which is preliminary data.</text>
</comment>
<evidence type="ECO:0000313" key="3">
    <source>
        <dbReference type="EMBL" id="OAF66888.1"/>
    </source>
</evidence>
<organism evidence="3 4">
    <name type="scientific">Intoshia linei</name>
    <dbReference type="NCBI Taxonomy" id="1819745"/>
    <lineage>
        <taxon>Eukaryota</taxon>
        <taxon>Metazoa</taxon>
        <taxon>Spiralia</taxon>
        <taxon>Lophotrochozoa</taxon>
        <taxon>Mesozoa</taxon>
        <taxon>Orthonectida</taxon>
        <taxon>Rhopaluridae</taxon>
        <taxon>Intoshia</taxon>
    </lineage>
</organism>
<protein>
    <recommendedName>
        <fullName evidence="2">Chromosome segregation in meiosis protein 3 domain-containing protein</fullName>
    </recommendedName>
</protein>
<dbReference type="InterPro" id="IPR012923">
    <property type="entry name" value="Csm3"/>
</dbReference>
<evidence type="ECO:0000256" key="1">
    <source>
        <dbReference type="SAM" id="MobiDB-lite"/>
    </source>
</evidence>
<gene>
    <name evidence="3" type="ORF">A3Q56_05393</name>
</gene>
<evidence type="ECO:0000259" key="2">
    <source>
        <dbReference type="Pfam" id="PF07962"/>
    </source>
</evidence>
<keyword evidence="4" id="KW-1185">Reference proteome</keyword>
<dbReference type="Proteomes" id="UP000078046">
    <property type="component" value="Unassembled WGS sequence"/>
</dbReference>
<feature type="domain" description="Chromosome segregation in meiosis protein 3" evidence="2">
    <location>
        <begin position="22"/>
        <end position="102"/>
    </location>
</feature>